<name>A0A481Z7R4_9VIRU</name>
<dbReference type="EMBL" id="MK500536">
    <property type="protein sequence ID" value="QBK91422.1"/>
    <property type="molecule type" value="Genomic_DNA"/>
</dbReference>
<sequence>MTTWIAYLTIDNQIENRKLETEINFRPFYTYNHLYQNLKTVFDYPKDHVIFICKRKKIKDWTKFLLNQDYIHVALFYPTVRKYLLVGESGDIVTTRDNVETIYRDLEINSIDEPLLLWLIDPGGNKIQLIDVLDNPIRYYNDMIDRMIKIYKY</sequence>
<reference evidence="1" key="1">
    <citation type="journal article" date="2019" name="MBio">
        <title>Virus Genomes from Deep Sea Sediments Expand the Ocean Megavirome and Support Independent Origins of Viral Gigantism.</title>
        <authorList>
            <person name="Backstrom D."/>
            <person name="Yutin N."/>
            <person name="Jorgensen S.L."/>
            <person name="Dharamshi J."/>
            <person name="Homa F."/>
            <person name="Zaremba-Niedwiedzka K."/>
            <person name="Spang A."/>
            <person name="Wolf Y.I."/>
            <person name="Koonin E.V."/>
            <person name="Ettema T.J."/>
        </authorList>
    </citation>
    <scope>NUCLEOTIDE SEQUENCE</scope>
</reference>
<accession>A0A481Z7R4</accession>
<proteinExistence type="predicted"/>
<organism evidence="1">
    <name type="scientific">Pithovirus LCPAC302</name>
    <dbReference type="NCBI Taxonomy" id="2506593"/>
    <lineage>
        <taxon>Viruses</taxon>
        <taxon>Pithoviruses</taxon>
    </lineage>
</organism>
<evidence type="ECO:0000313" key="1">
    <source>
        <dbReference type="EMBL" id="QBK91422.1"/>
    </source>
</evidence>
<protein>
    <submittedName>
        <fullName evidence="1">Uncharacterized protein</fullName>
    </submittedName>
</protein>
<gene>
    <name evidence="1" type="ORF">LCPAC302_00420</name>
</gene>